<dbReference type="PANTHER" id="PTHR34482:SF48">
    <property type="entry name" value="GAG PROTEASE POLYPROTEIN"/>
    <property type="match status" value="1"/>
</dbReference>
<dbReference type="AlphaFoldDB" id="A0A5A7SXN2"/>
<dbReference type="InterPro" id="IPR001878">
    <property type="entry name" value="Znf_CCHC"/>
</dbReference>
<evidence type="ECO:0000313" key="4">
    <source>
        <dbReference type="EMBL" id="KAA0035800.1"/>
    </source>
</evidence>
<gene>
    <name evidence="4" type="ORF">E6C27_scaffold403G00880</name>
</gene>
<dbReference type="InterPro" id="IPR005162">
    <property type="entry name" value="Retrotrans_gag_dom"/>
</dbReference>
<accession>A0A5A7SXN2</accession>
<evidence type="ECO:0000256" key="2">
    <source>
        <dbReference type="SAM" id="MobiDB-lite"/>
    </source>
</evidence>
<dbReference type="OrthoDB" id="1108027at2759"/>
<keyword evidence="1" id="KW-0479">Metal-binding</keyword>
<name>A0A5A7SXN2_CUCMM</name>
<feature type="domain" description="CCHC-type" evidence="3">
    <location>
        <begin position="248"/>
        <end position="263"/>
    </location>
</feature>
<organism evidence="4 5">
    <name type="scientific">Cucumis melo var. makuwa</name>
    <name type="common">Oriental melon</name>
    <dbReference type="NCBI Taxonomy" id="1194695"/>
    <lineage>
        <taxon>Eukaryota</taxon>
        <taxon>Viridiplantae</taxon>
        <taxon>Streptophyta</taxon>
        <taxon>Embryophyta</taxon>
        <taxon>Tracheophyta</taxon>
        <taxon>Spermatophyta</taxon>
        <taxon>Magnoliopsida</taxon>
        <taxon>eudicotyledons</taxon>
        <taxon>Gunneridae</taxon>
        <taxon>Pentapetalae</taxon>
        <taxon>rosids</taxon>
        <taxon>fabids</taxon>
        <taxon>Cucurbitales</taxon>
        <taxon>Cucurbitaceae</taxon>
        <taxon>Benincaseae</taxon>
        <taxon>Cucumis</taxon>
    </lineage>
</organism>
<sequence>MPPRRGARRGGGRGGRRAGRTQQEELLVVQQQPYRTCHPGRSRHNGAAIPRHVDRGTAWWQTVERMLGGDVSKITCEQFKESFYAKFFSANVKYAKQQKFLNLERGDMTVEQYDAEFDMLSRFTPNVTKDEEAKTKKFVKGLRLDLQGIVRAFRPTTHADALRLALDLNLHERAGLSKAAGRGSALGQKRKVESQPDLTQQQNLRLRGVFQRHRWELAAAGRTFRELPVCPSCGRVHGDCCLVGSGVCFKCRQPGHTADACPQKLIETTPHQHHTSQ</sequence>
<feature type="compositionally biased region" description="Basic residues" evidence="2">
    <location>
        <begin position="1"/>
        <end position="19"/>
    </location>
</feature>
<feature type="region of interest" description="Disordered" evidence="2">
    <location>
        <begin position="1"/>
        <end position="24"/>
    </location>
</feature>
<evidence type="ECO:0000256" key="1">
    <source>
        <dbReference type="PROSITE-ProRule" id="PRU00047"/>
    </source>
</evidence>
<dbReference type="Gene3D" id="4.10.60.10">
    <property type="entry name" value="Zinc finger, CCHC-type"/>
    <property type="match status" value="1"/>
</dbReference>
<proteinExistence type="predicted"/>
<dbReference type="GO" id="GO:0008270">
    <property type="term" value="F:zinc ion binding"/>
    <property type="evidence" value="ECO:0007669"/>
    <property type="project" value="UniProtKB-KW"/>
</dbReference>
<dbReference type="Pfam" id="PF00098">
    <property type="entry name" value="zf-CCHC"/>
    <property type="match status" value="1"/>
</dbReference>
<evidence type="ECO:0000313" key="5">
    <source>
        <dbReference type="Proteomes" id="UP000321393"/>
    </source>
</evidence>
<dbReference type="Proteomes" id="UP000321393">
    <property type="component" value="Unassembled WGS sequence"/>
</dbReference>
<reference evidence="4 5" key="1">
    <citation type="submission" date="2019-08" db="EMBL/GenBank/DDBJ databases">
        <title>Draft genome sequences of two oriental melons (Cucumis melo L. var makuwa).</title>
        <authorList>
            <person name="Kwon S.-Y."/>
        </authorList>
    </citation>
    <scope>NUCLEOTIDE SEQUENCE [LARGE SCALE GENOMIC DNA]</scope>
    <source>
        <strain evidence="5">cv. SW 3</strain>
        <tissue evidence="4">Leaf</tissue>
    </source>
</reference>
<dbReference type="PANTHER" id="PTHR34482">
    <property type="entry name" value="DNA DAMAGE-INDUCIBLE PROTEIN 1-LIKE"/>
    <property type="match status" value="1"/>
</dbReference>
<protein>
    <submittedName>
        <fullName evidence="4">Gag-protease polyprotein</fullName>
    </submittedName>
</protein>
<comment type="caution">
    <text evidence="4">The sequence shown here is derived from an EMBL/GenBank/DDBJ whole genome shotgun (WGS) entry which is preliminary data.</text>
</comment>
<feature type="region of interest" description="Disordered" evidence="2">
    <location>
        <begin position="179"/>
        <end position="199"/>
    </location>
</feature>
<keyword evidence="1" id="KW-0863">Zinc-finger</keyword>
<dbReference type="EMBL" id="SSTE01019905">
    <property type="protein sequence ID" value="KAA0035800.1"/>
    <property type="molecule type" value="Genomic_DNA"/>
</dbReference>
<dbReference type="Pfam" id="PF03732">
    <property type="entry name" value="Retrotrans_gag"/>
    <property type="match status" value="1"/>
</dbReference>
<keyword evidence="1" id="KW-0862">Zinc</keyword>
<dbReference type="GO" id="GO:0003676">
    <property type="term" value="F:nucleic acid binding"/>
    <property type="evidence" value="ECO:0007669"/>
    <property type="project" value="InterPro"/>
</dbReference>
<dbReference type="SMART" id="SM00343">
    <property type="entry name" value="ZnF_C2HC"/>
    <property type="match status" value="1"/>
</dbReference>
<evidence type="ECO:0000259" key="3">
    <source>
        <dbReference type="PROSITE" id="PS50158"/>
    </source>
</evidence>
<dbReference type="PROSITE" id="PS50158">
    <property type="entry name" value="ZF_CCHC"/>
    <property type="match status" value="1"/>
</dbReference>